<proteinExistence type="predicted"/>
<dbReference type="EMBL" id="JBHSAC010000060">
    <property type="protein sequence ID" value="MFC3932564.1"/>
    <property type="molecule type" value="Genomic_DNA"/>
</dbReference>
<name>A0ABV8D2L0_9STRE</name>
<reference evidence="2" key="1">
    <citation type="journal article" date="2019" name="Int. J. Syst. Evol. Microbiol.">
        <title>The Global Catalogue of Microorganisms (GCM) 10K type strain sequencing project: providing services to taxonomists for standard genome sequencing and annotation.</title>
        <authorList>
            <consortium name="The Broad Institute Genomics Platform"/>
            <consortium name="The Broad Institute Genome Sequencing Center for Infectious Disease"/>
            <person name="Wu L."/>
            <person name="Ma J."/>
        </authorList>
    </citation>
    <scope>NUCLEOTIDE SEQUENCE [LARGE SCALE GENOMIC DNA]</scope>
    <source>
        <strain evidence="2">CCUG 58728</strain>
    </source>
</reference>
<gene>
    <name evidence="1" type="ORF">ACFOSE_07300</name>
</gene>
<keyword evidence="2" id="KW-1185">Reference proteome</keyword>
<comment type="caution">
    <text evidence="1">The sequence shown here is derived from an EMBL/GenBank/DDBJ whole genome shotgun (WGS) entry which is preliminary data.</text>
</comment>
<accession>A0ABV8D2L0</accession>
<dbReference type="Proteomes" id="UP001595901">
    <property type="component" value="Unassembled WGS sequence"/>
</dbReference>
<evidence type="ECO:0000313" key="1">
    <source>
        <dbReference type="EMBL" id="MFC3932564.1"/>
    </source>
</evidence>
<sequence length="99" mass="11356">MNVTDIIGAIDTLTDTIYKYHINGVNIQLEYLDDLRNILADNITLSERKKIAIYQSLFPPHGGLSEINYWNDNFEVRKQVNTRISNNTTILANFLLGNK</sequence>
<evidence type="ECO:0000313" key="2">
    <source>
        <dbReference type="Proteomes" id="UP001595901"/>
    </source>
</evidence>
<dbReference type="RefSeq" id="WP_380432060.1">
    <property type="nucleotide sequence ID" value="NZ_JBHSAC010000060.1"/>
</dbReference>
<protein>
    <submittedName>
        <fullName evidence="1">ABC transporter</fullName>
    </submittedName>
</protein>
<organism evidence="1 2">
    <name type="scientific">Streptococcus dentapri</name>
    <dbReference type="NCBI Taxonomy" id="573564"/>
    <lineage>
        <taxon>Bacteria</taxon>
        <taxon>Bacillati</taxon>
        <taxon>Bacillota</taxon>
        <taxon>Bacilli</taxon>
        <taxon>Lactobacillales</taxon>
        <taxon>Streptococcaceae</taxon>
        <taxon>Streptococcus</taxon>
    </lineage>
</organism>